<dbReference type="InterPro" id="IPR010998">
    <property type="entry name" value="Integrase_recombinase_N"/>
</dbReference>
<evidence type="ECO:0008006" key="8">
    <source>
        <dbReference type="Google" id="ProtNLM"/>
    </source>
</evidence>
<dbReference type="EMBL" id="AGYR01000079">
    <property type="protein sequence ID" value="ENZ05417.1"/>
    <property type="molecule type" value="Genomic_DNA"/>
</dbReference>
<evidence type="ECO:0000313" key="7">
    <source>
        <dbReference type="Proteomes" id="UP000013085"/>
    </source>
</evidence>
<gene>
    <name evidence="6" type="ORF">HMPREF1090_05631</name>
</gene>
<dbReference type="PATRIC" id="fig|999408.3.peg.6035"/>
<dbReference type="CDD" id="cd01188">
    <property type="entry name" value="INT_RitA_C_like"/>
    <property type="match status" value="1"/>
</dbReference>
<dbReference type="PANTHER" id="PTHR30349">
    <property type="entry name" value="PHAGE INTEGRASE-RELATED"/>
    <property type="match status" value="1"/>
</dbReference>
<feature type="domain" description="Tyr recombinase" evidence="4">
    <location>
        <begin position="90"/>
        <end position="276"/>
    </location>
</feature>
<dbReference type="PROSITE" id="PS51898">
    <property type="entry name" value="TYR_RECOMBINASE"/>
    <property type="match status" value="1"/>
</dbReference>
<dbReference type="Gene3D" id="1.10.443.10">
    <property type="entry name" value="Intergrase catalytic core"/>
    <property type="match status" value="1"/>
</dbReference>
<dbReference type="InterPro" id="IPR011010">
    <property type="entry name" value="DNA_brk_join_enz"/>
</dbReference>
<dbReference type="InterPro" id="IPR013762">
    <property type="entry name" value="Integrase-like_cat_sf"/>
</dbReference>
<dbReference type="Proteomes" id="UP000013085">
    <property type="component" value="Unassembled WGS sequence"/>
</dbReference>
<dbReference type="PANTHER" id="PTHR30349:SF90">
    <property type="entry name" value="TYROSINE RECOMBINASE XERD"/>
    <property type="match status" value="1"/>
</dbReference>
<dbReference type="Pfam" id="PF00589">
    <property type="entry name" value="Phage_integrase"/>
    <property type="match status" value="1"/>
</dbReference>
<sequence length="286" mass="32133">MCYGYVKHCRTILKALILFFDAIGIHAPEEVSYTHLERFINSLVGWSASTVRSRISLVRMYFRFLFLNGDIKEPIAEKLPGGLTPRGRTKLPTVWQEDEINKLLGSIDLTNPNGKRNYAMLLLAARLGLRIGDIRELKLSDIDWQACTLTIIQNKTKEPLTLPVPDDVGWAVIDYLKNGRPVTESKNVFVRHVPPYNSFAITSSLHNIMTKALSDAGITYRGKPSGFHTLRHSLATHLLQGGVESSAISDILGHTSPETVKHYLQADLKDLRKSALEVEVRPYVKE</sequence>
<dbReference type="RefSeq" id="WP_002595051.1">
    <property type="nucleotide sequence ID" value="NZ_KB851001.1"/>
</dbReference>
<evidence type="ECO:0000259" key="4">
    <source>
        <dbReference type="PROSITE" id="PS51898"/>
    </source>
</evidence>
<dbReference type="GO" id="GO:0015074">
    <property type="term" value="P:DNA integration"/>
    <property type="evidence" value="ECO:0007669"/>
    <property type="project" value="InterPro"/>
</dbReference>
<dbReference type="HOGENOM" id="CLU_027562_23_3_9"/>
<name>A0A0E2H1X4_9FIRM</name>
<organism evidence="6 7">
    <name type="scientific">[Clostridium] clostridioforme 90A8</name>
    <dbReference type="NCBI Taxonomy" id="999408"/>
    <lineage>
        <taxon>Bacteria</taxon>
        <taxon>Bacillati</taxon>
        <taxon>Bacillota</taxon>
        <taxon>Clostridia</taxon>
        <taxon>Lachnospirales</taxon>
        <taxon>Lachnospiraceae</taxon>
        <taxon>Enterocloster</taxon>
    </lineage>
</organism>
<evidence type="ECO:0000259" key="5">
    <source>
        <dbReference type="PROSITE" id="PS51900"/>
    </source>
</evidence>
<dbReference type="Gene3D" id="1.10.150.130">
    <property type="match status" value="1"/>
</dbReference>
<dbReference type="SUPFAM" id="SSF56349">
    <property type="entry name" value="DNA breaking-rejoining enzymes"/>
    <property type="match status" value="1"/>
</dbReference>
<dbReference type="InterPro" id="IPR002104">
    <property type="entry name" value="Integrase_catalytic"/>
</dbReference>
<dbReference type="InterPro" id="IPR044068">
    <property type="entry name" value="CB"/>
</dbReference>
<keyword evidence="2" id="KW-0233">DNA recombination</keyword>
<dbReference type="PROSITE" id="PS51900">
    <property type="entry name" value="CB"/>
    <property type="match status" value="1"/>
</dbReference>
<evidence type="ECO:0000313" key="6">
    <source>
        <dbReference type="EMBL" id="ENZ05417.1"/>
    </source>
</evidence>
<feature type="domain" description="Core-binding (CB)" evidence="5">
    <location>
        <begin position="1"/>
        <end position="66"/>
    </location>
</feature>
<dbReference type="GO" id="GO:0003677">
    <property type="term" value="F:DNA binding"/>
    <property type="evidence" value="ECO:0007669"/>
    <property type="project" value="UniProtKB-UniRule"/>
</dbReference>
<keyword evidence="1 3" id="KW-0238">DNA-binding</keyword>
<reference evidence="6 7" key="1">
    <citation type="submission" date="2013-01" db="EMBL/GenBank/DDBJ databases">
        <title>The Genome Sequence of Clostridium clostridioforme 90A8.</title>
        <authorList>
            <consortium name="The Broad Institute Genome Sequencing Platform"/>
            <person name="Earl A."/>
            <person name="Ward D."/>
            <person name="Feldgarden M."/>
            <person name="Gevers D."/>
            <person name="Courvalin P."/>
            <person name="Lambert T."/>
            <person name="Walker B."/>
            <person name="Young S.K."/>
            <person name="Zeng Q."/>
            <person name="Gargeya S."/>
            <person name="Fitzgerald M."/>
            <person name="Haas B."/>
            <person name="Abouelleil A."/>
            <person name="Alvarado L."/>
            <person name="Arachchi H.M."/>
            <person name="Berlin A.M."/>
            <person name="Chapman S.B."/>
            <person name="Dewar J."/>
            <person name="Goldberg J."/>
            <person name="Griggs A."/>
            <person name="Gujja S."/>
            <person name="Hansen M."/>
            <person name="Howarth C."/>
            <person name="Imamovic A."/>
            <person name="Larimer J."/>
            <person name="McCowan C."/>
            <person name="Murphy C."/>
            <person name="Neiman D."/>
            <person name="Pearson M."/>
            <person name="Priest M."/>
            <person name="Roberts A."/>
            <person name="Saif S."/>
            <person name="Shea T."/>
            <person name="Sisk P."/>
            <person name="Sykes S."/>
            <person name="Wortman J."/>
            <person name="Nusbaum C."/>
            <person name="Birren B."/>
        </authorList>
    </citation>
    <scope>NUCLEOTIDE SEQUENCE [LARGE SCALE GENOMIC DNA]</scope>
    <source>
        <strain evidence="6 7">90A8</strain>
    </source>
</reference>
<evidence type="ECO:0000256" key="1">
    <source>
        <dbReference type="ARBA" id="ARBA00023125"/>
    </source>
</evidence>
<dbReference type="GO" id="GO:0006310">
    <property type="term" value="P:DNA recombination"/>
    <property type="evidence" value="ECO:0007669"/>
    <property type="project" value="UniProtKB-KW"/>
</dbReference>
<comment type="caution">
    <text evidence="6">The sequence shown here is derived from an EMBL/GenBank/DDBJ whole genome shotgun (WGS) entry which is preliminary data.</text>
</comment>
<evidence type="ECO:0000256" key="2">
    <source>
        <dbReference type="ARBA" id="ARBA00023172"/>
    </source>
</evidence>
<protein>
    <recommendedName>
        <fullName evidence="8">Integrase</fullName>
    </recommendedName>
</protein>
<dbReference type="InterPro" id="IPR050090">
    <property type="entry name" value="Tyrosine_recombinase_XerCD"/>
</dbReference>
<evidence type="ECO:0000256" key="3">
    <source>
        <dbReference type="PROSITE-ProRule" id="PRU01248"/>
    </source>
</evidence>
<proteinExistence type="predicted"/>
<accession>A0A0E2H1X4</accession>
<dbReference type="AlphaFoldDB" id="A0A0E2H1X4"/>